<proteinExistence type="predicted"/>
<feature type="compositionally biased region" description="Polar residues" evidence="1">
    <location>
        <begin position="78"/>
        <end position="90"/>
    </location>
</feature>
<name>A0A182XZQ9_ANOST</name>
<feature type="region of interest" description="Disordered" evidence="1">
    <location>
        <begin position="63"/>
        <end position="90"/>
    </location>
</feature>
<dbReference type="VEuPathDB" id="VectorBase:ASTEI01695"/>
<evidence type="ECO:0000313" key="2">
    <source>
        <dbReference type="EnsemblMetazoa" id="ASTEI01695-PA"/>
    </source>
</evidence>
<dbReference type="Proteomes" id="UP000076408">
    <property type="component" value="Unassembled WGS sequence"/>
</dbReference>
<reference evidence="3" key="1">
    <citation type="journal article" date="2014" name="Genome Biol.">
        <title>Genome analysis of a major urban malaria vector mosquito, Anopheles stephensi.</title>
        <authorList>
            <person name="Jiang X."/>
            <person name="Peery A."/>
            <person name="Hall A.B."/>
            <person name="Sharma A."/>
            <person name="Chen X.G."/>
            <person name="Waterhouse R.M."/>
            <person name="Komissarov A."/>
            <person name="Riehle M.M."/>
            <person name="Shouche Y."/>
            <person name="Sharakhova M.V."/>
            <person name="Lawson D."/>
            <person name="Pakpour N."/>
            <person name="Arensburger P."/>
            <person name="Davidson V.L."/>
            <person name="Eiglmeier K."/>
            <person name="Emrich S."/>
            <person name="George P."/>
            <person name="Kennedy R.C."/>
            <person name="Mane S.P."/>
            <person name="Maslen G."/>
            <person name="Oringanje C."/>
            <person name="Qi Y."/>
            <person name="Settlage R."/>
            <person name="Tojo M."/>
            <person name="Tubio J.M."/>
            <person name="Unger M.F."/>
            <person name="Wang B."/>
            <person name="Vernick K.D."/>
            <person name="Ribeiro J.M."/>
            <person name="James A.A."/>
            <person name="Michel K."/>
            <person name="Riehle M.A."/>
            <person name="Luckhart S."/>
            <person name="Sharakhov I.V."/>
            <person name="Tu Z."/>
        </authorList>
    </citation>
    <scope>NUCLEOTIDE SEQUENCE [LARGE SCALE GENOMIC DNA]</scope>
    <source>
        <strain evidence="3">Indian</strain>
    </source>
</reference>
<protein>
    <submittedName>
        <fullName evidence="2">Uncharacterized protein</fullName>
    </submittedName>
</protein>
<dbReference type="VEuPathDB" id="VectorBase:ASTEI20_034850"/>
<sequence length="116" mass="12746">MWVFLLGSRKTEGREHPAAMQRGCATTANKDQHRSVQLLTMTMLLLVMLTLVWHRTDLGSTTVPSTAARPRAMDFQRPRSTCTMPGSARSSQVSHECKVITDHPAVGTLSSTPCHA</sequence>
<reference evidence="2" key="2">
    <citation type="submission" date="2020-05" db="UniProtKB">
        <authorList>
            <consortium name="EnsemblMetazoa"/>
        </authorList>
    </citation>
    <scope>IDENTIFICATION</scope>
    <source>
        <strain evidence="2">Indian</strain>
    </source>
</reference>
<dbReference type="VEuPathDB" id="VectorBase:ASTE006389"/>
<evidence type="ECO:0000313" key="3">
    <source>
        <dbReference type="Proteomes" id="UP000076408"/>
    </source>
</evidence>
<dbReference type="AlphaFoldDB" id="A0A182XZQ9"/>
<organism evidence="2 3">
    <name type="scientific">Anopheles stephensi</name>
    <name type="common">Indo-Pakistan malaria mosquito</name>
    <dbReference type="NCBI Taxonomy" id="30069"/>
    <lineage>
        <taxon>Eukaryota</taxon>
        <taxon>Metazoa</taxon>
        <taxon>Ecdysozoa</taxon>
        <taxon>Arthropoda</taxon>
        <taxon>Hexapoda</taxon>
        <taxon>Insecta</taxon>
        <taxon>Pterygota</taxon>
        <taxon>Neoptera</taxon>
        <taxon>Endopterygota</taxon>
        <taxon>Diptera</taxon>
        <taxon>Nematocera</taxon>
        <taxon>Culicoidea</taxon>
        <taxon>Culicidae</taxon>
        <taxon>Anophelinae</taxon>
        <taxon>Anopheles</taxon>
    </lineage>
</organism>
<accession>A0A182XZQ9</accession>
<dbReference type="EnsemblMetazoa" id="ASTEI01695-RA">
    <property type="protein sequence ID" value="ASTEI01695-PA"/>
    <property type="gene ID" value="ASTEI01695"/>
</dbReference>
<evidence type="ECO:0000256" key="1">
    <source>
        <dbReference type="SAM" id="MobiDB-lite"/>
    </source>
</evidence>
<keyword evidence="3" id="KW-1185">Reference proteome</keyword>